<dbReference type="Proteomes" id="UP001059844">
    <property type="component" value="Chromosome"/>
</dbReference>
<keyword evidence="3" id="KW-0328">Glycosyltransferase</keyword>
<evidence type="ECO:0000313" key="11">
    <source>
        <dbReference type="Proteomes" id="UP001059844"/>
    </source>
</evidence>
<feature type="transmembrane region" description="Helical" evidence="8">
    <location>
        <begin position="415"/>
        <end position="432"/>
    </location>
</feature>
<feature type="transmembrane region" description="Helical" evidence="8">
    <location>
        <begin position="439"/>
        <end position="461"/>
    </location>
</feature>
<keyword evidence="4" id="KW-0808">Transferase</keyword>
<evidence type="ECO:0000256" key="1">
    <source>
        <dbReference type="ARBA" id="ARBA00004651"/>
    </source>
</evidence>
<sequence length="638" mass="73679">MLVFITYLLLLVYLIRFNKSASFKEIILRATLLFSTGIVVITELLSLVKSINLFSVVTVWGSITAILCFLIFRSRKEVFSHFAIQKKVTIQNYKALFFYEKFLLWSVFVFILLLLFQGIIYPPNNWDSLTYHMPRIMYWISNESVAHFPTHTIRDLYQPPLAEYFIMHVNLVNGNDYLSNSIQTFYLVNSCIVLWLILDLFKTPRLYKCIALLLAITIPSVELQATTTKNDIVCAFFVLVSSYYCIKSYLSGQFNHFVFLGLSLGLAFLTKGTAYLYLAPILLCYGLFILVRIIKTKNSSPLLYGGVVIILAILLNIGHYSRNYKIDGDILNIDKAEAQAYSNQKMDGKLFLSNFLKNAALHLGYPVSDQSDAVLKIIHTKINTPLDNPDTSYYGTPYEASKKIPTHEDLVSNTVHFLLFAFALLCLGISCIKNYKKNIPAVVITLVLLLQIIFFCAYLKWQPWHTRLHIPMFLLSIAAIILTANHSKGLRYVIIATLPVLYFSFFFFFIYNNTRPILFDRHLTVKVSPEDPRFKKYFSNKLSLQNEYADVLNIVYDNDSQNVGMIMDEWEYPLLYNFYYDPLKITAIHIHNISQKIPQDESGVDLIVSDHINQEFITLNGKKYFNKTPKNNYIWAYK</sequence>
<keyword evidence="11" id="KW-1185">Reference proteome</keyword>
<feature type="transmembrane region" description="Helical" evidence="8">
    <location>
        <begin position="492"/>
        <end position="511"/>
    </location>
</feature>
<evidence type="ECO:0000256" key="7">
    <source>
        <dbReference type="ARBA" id="ARBA00023136"/>
    </source>
</evidence>
<comment type="subcellular location">
    <subcellularLocation>
        <location evidence="1">Cell membrane</location>
        <topology evidence="1">Multi-pass membrane protein</topology>
    </subcellularLocation>
</comment>
<name>A0ABY5IX10_9FLAO</name>
<feature type="transmembrane region" description="Helical" evidence="8">
    <location>
        <begin position="51"/>
        <end position="72"/>
    </location>
</feature>
<dbReference type="Pfam" id="PF13231">
    <property type="entry name" value="PMT_2"/>
    <property type="match status" value="1"/>
</dbReference>
<feature type="transmembrane region" description="Helical" evidence="8">
    <location>
        <begin position="227"/>
        <end position="246"/>
    </location>
</feature>
<keyword evidence="5 8" id="KW-0812">Transmembrane</keyword>
<evidence type="ECO:0000256" key="8">
    <source>
        <dbReference type="SAM" id="Phobius"/>
    </source>
</evidence>
<gene>
    <name evidence="10" type="ORF">NOX80_03520</name>
</gene>
<reference evidence="10" key="1">
    <citation type="submission" date="2022-07" db="EMBL/GenBank/DDBJ databases">
        <title>Isolation, identification, and degradation of a PFOSA degrading strain from sewage treatment plant.</title>
        <authorList>
            <person name="Zhang L."/>
            <person name="Huo Y."/>
        </authorList>
    </citation>
    <scope>NUCLEOTIDE SEQUENCE</scope>
    <source>
        <strain evidence="10">C1</strain>
    </source>
</reference>
<dbReference type="InterPro" id="IPR038731">
    <property type="entry name" value="RgtA/B/C-like"/>
</dbReference>
<feature type="transmembrane region" description="Helical" evidence="8">
    <location>
        <begin position="301"/>
        <end position="321"/>
    </location>
</feature>
<evidence type="ECO:0000256" key="2">
    <source>
        <dbReference type="ARBA" id="ARBA00022475"/>
    </source>
</evidence>
<evidence type="ECO:0000256" key="6">
    <source>
        <dbReference type="ARBA" id="ARBA00022989"/>
    </source>
</evidence>
<organism evidence="10 11">
    <name type="scientific">Flavobacterium cerinum</name>
    <dbReference type="NCBI Taxonomy" id="2502784"/>
    <lineage>
        <taxon>Bacteria</taxon>
        <taxon>Pseudomonadati</taxon>
        <taxon>Bacteroidota</taxon>
        <taxon>Flavobacteriia</taxon>
        <taxon>Flavobacteriales</taxon>
        <taxon>Flavobacteriaceae</taxon>
        <taxon>Flavobacterium</taxon>
    </lineage>
</organism>
<feature type="transmembrane region" description="Helical" evidence="8">
    <location>
        <begin position="102"/>
        <end position="121"/>
    </location>
</feature>
<protein>
    <submittedName>
        <fullName evidence="10">Glycosyltransferase family 39 protein</fullName>
    </submittedName>
</protein>
<accession>A0ABY5IX10</accession>
<evidence type="ECO:0000256" key="4">
    <source>
        <dbReference type="ARBA" id="ARBA00022679"/>
    </source>
</evidence>
<feature type="transmembrane region" description="Helical" evidence="8">
    <location>
        <begin position="177"/>
        <end position="198"/>
    </location>
</feature>
<dbReference type="RefSeq" id="WP_256551946.1">
    <property type="nucleotide sequence ID" value="NZ_CP101751.1"/>
</dbReference>
<feature type="transmembrane region" description="Helical" evidence="8">
    <location>
        <begin position="26"/>
        <end position="45"/>
    </location>
</feature>
<evidence type="ECO:0000256" key="3">
    <source>
        <dbReference type="ARBA" id="ARBA00022676"/>
    </source>
</evidence>
<keyword evidence="7 8" id="KW-0472">Membrane</keyword>
<dbReference type="InterPro" id="IPR050297">
    <property type="entry name" value="LipidA_mod_glycosyltrf_83"/>
</dbReference>
<dbReference type="PANTHER" id="PTHR33908:SF11">
    <property type="entry name" value="MEMBRANE PROTEIN"/>
    <property type="match status" value="1"/>
</dbReference>
<dbReference type="EMBL" id="CP101751">
    <property type="protein sequence ID" value="UUC46278.1"/>
    <property type="molecule type" value="Genomic_DNA"/>
</dbReference>
<keyword evidence="2" id="KW-1003">Cell membrane</keyword>
<feature type="transmembrane region" description="Helical" evidence="8">
    <location>
        <begin position="275"/>
        <end position="294"/>
    </location>
</feature>
<feature type="transmembrane region" description="Helical" evidence="8">
    <location>
        <begin position="467"/>
        <end position="485"/>
    </location>
</feature>
<dbReference type="PANTHER" id="PTHR33908">
    <property type="entry name" value="MANNOSYLTRANSFERASE YKCB-RELATED"/>
    <property type="match status" value="1"/>
</dbReference>
<proteinExistence type="predicted"/>
<evidence type="ECO:0000259" key="9">
    <source>
        <dbReference type="Pfam" id="PF13231"/>
    </source>
</evidence>
<evidence type="ECO:0000313" key="10">
    <source>
        <dbReference type="EMBL" id="UUC46278.1"/>
    </source>
</evidence>
<keyword evidence="6 8" id="KW-1133">Transmembrane helix</keyword>
<feature type="domain" description="Glycosyltransferase RgtA/B/C/D-like" evidence="9">
    <location>
        <begin position="158"/>
        <end position="315"/>
    </location>
</feature>
<evidence type="ECO:0000256" key="5">
    <source>
        <dbReference type="ARBA" id="ARBA00022692"/>
    </source>
</evidence>